<keyword evidence="2" id="KW-0964">Secreted</keyword>
<evidence type="ECO:0000256" key="3">
    <source>
        <dbReference type="ARBA" id="ARBA00022729"/>
    </source>
</evidence>
<feature type="compositionally biased region" description="Basic and acidic residues" evidence="6">
    <location>
        <begin position="293"/>
        <end position="302"/>
    </location>
</feature>
<feature type="domain" description="Lipase-like C-terminal" evidence="8">
    <location>
        <begin position="132"/>
        <end position="230"/>
    </location>
</feature>
<dbReference type="InterPro" id="IPR029058">
    <property type="entry name" value="AB_hydrolase_fold"/>
</dbReference>
<dbReference type="SUPFAM" id="SSF53474">
    <property type="entry name" value="alpha/beta-Hydrolases"/>
    <property type="match status" value="1"/>
</dbReference>
<dbReference type="InterPro" id="IPR056304">
    <property type="entry name" value="Lip-like_C"/>
</dbReference>
<feature type="transmembrane region" description="Helical" evidence="7">
    <location>
        <begin position="50"/>
        <end position="71"/>
    </location>
</feature>
<feature type="transmembrane region" description="Helical" evidence="7">
    <location>
        <begin position="83"/>
        <end position="102"/>
    </location>
</feature>
<dbReference type="AlphaFoldDB" id="A0A7S3FGG0"/>
<proteinExistence type="predicted"/>
<dbReference type="PANTHER" id="PTHR34043">
    <property type="entry name" value="ALPHA/BETA-HYDROLASES SUPERFAMILY PROTEIN"/>
    <property type="match status" value="1"/>
</dbReference>
<evidence type="ECO:0000259" key="8">
    <source>
        <dbReference type="Pfam" id="PF24708"/>
    </source>
</evidence>
<keyword evidence="5" id="KW-0443">Lipid metabolism</keyword>
<keyword evidence="3" id="KW-0732">Signal</keyword>
<evidence type="ECO:0000256" key="7">
    <source>
        <dbReference type="SAM" id="Phobius"/>
    </source>
</evidence>
<dbReference type="PANTHER" id="PTHR34043:SF3">
    <property type="entry name" value="ALPHA_BETA-HYDROLASES SUPERFAMILY PROTEIN"/>
    <property type="match status" value="1"/>
</dbReference>
<dbReference type="GO" id="GO:0006629">
    <property type="term" value="P:lipid metabolic process"/>
    <property type="evidence" value="ECO:0007669"/>
    <property type="project" value="UniProtKB-KW"/>
</dbReference>
<evidence type="ECO:0000256" key="6">
    <source>
        <dbReference type="SAM" id="MobiDB-lite"/>
    </source>
</evidence>
<keyword evidence="7" id="KW-0812">Transmembrane</keyword>
<evidence type="ECO:0000256" key="2">
    <source>
        <dbReference type="ARBA" id="ARBA00022525"/>
    </source>
</evidence>
<dbReference type="EMBL" id="HBHX01065755">
    <property type="protein sequence ID" value="CAE0146570.1"/>
    <property type="molecule type" value="Transcribed_RNA"/>
</dbReference>
<evidence type="ECO:0000313" key="9">
    <source>
        <dbReference type="EMBL" id="CAE0146570.1"/>
    </source>
</evidence>
<organism evidence="9">
    <name type="scientific">Haptolina ericina</name>
    <dbReference type="NCBI Taxonomy" id="156174"/>
    <lineage>
        <taxon>Eukaryota</taxon>
        <taxon>Haptista</taxon>
        <taxon>Haptophyta</taxon>
        <taxon>Prymnesiophyceae</taxon>
        <taxon>Prymnesiales</taxon>
        <taxon>Prymnesiaceae</taxon>
        <taxon>Haptolina</taxon>
    </lineage>
</organism>
<dbReference type="Pfam" id="PF24708">
    <property type="entry name" value="Lip_C"/>
    <property type="match status" value="1"/>
</dbReference>
<sequence>MQKNTMLSEFGRFSWMADIISSRCVHTWERLSTDSSQISGGKACWTAMRFALGVCLAVVMGGLRVLFALWPSLELTCAAAAHALWYWAHVFIAFAISCIRVATQWGLREAPLIPPHDPRIDCPLILIAGNMGDATRAASQLSAQGVCALAPPLGPVSSCHDKACELFYALKGGVVDFGASHSAAHHHLRYFGSATSGLLPEWSASCPVILISHSQGASTARMLVRLLQQQAFEGHDTSASWVRGMVCISAPFNGAALLTSPFGGVPPPTSSVRSPRARACGHTGSGGCAQLKQGEEDGKKEGDTKQACDLTIEQRVGMRAIGASISAGYILHIFLGWSRSFRAHVWDWRVDQWQLGWSDLPALLHYQHRLQRSTDTALFEITEVGAAEFNRLTPPVEGVFYVSLPCQVTQGDDAVPLATNSPTHVLLAAINARWATASQPNHSDGLLSTSSQLYPQYQPHALIAELNPPSPLDKPISLDALRAQSELKRVALRGKLKAGVWSHAEPCPLSHSEASLHPKNGLLEHLLWVILPAMCQAAHEQDDETASTSLASARVYMRLNTGVGMTFLEVD</sequence>
<keyword evidence="4" id="KW-0378">Hydrolase</keyword>
<keyword evidence="7" id="KW-0472">Membrane</keyword>
<evidence type="ECO:0000256" key="5">
    <source>
        <dbReference type="ARBA" id="ARBA00023098"/>
    </source>
</evidence>
<evidence type="ECO:0000256" key="4">
    <source>
        <dbReference type="ARBA" id="ARBA00022801"/>
    </source>
</evidence>
<keyword evidence="7" id="KW-1133">Transmembrane helix</keyword>
<gene>
    <name evidence="9" type="ORF">HERI1096_LOCUS36405</name>
</gene>
<name>A0A7S3FGG0_9EUKA</name>
<protein>
    <recommendedName>
        <fullName evidence="8">Lipase-like C-terminal domain-containing protein</fullName>
    </recommendedName>
</protein>
<dbReference type="Gene3D" id="3.40.50.1820">
    <property type="entry name" value="alpha/beta hydrolase"/>
    <property type="match status" value="1"/>
</dbReference>
<dbReference type="GO" id="GO:0016787">
    <property type="term" value="F:hydrolase activity"/>
    <property type="evidence" value="ECO:0007669"/>
    <property type="project" value="UniProtKB-KW"/>
</dbReference>
<evidence type="ECO:0000256" key="1">
    <source>
        <dbReference type="ARBA" id="ARBA00004613"/>
    </source>
</evidence>
<feature type="region of interest" description="Disordered" evidence="6">
    <location>
        <begin position="283"/>
        <end position="302"/>
    </location>
</feature>
<accession>A0A7S3FGG0</accession>
<dbReference type="GO" id="GO:0005576">
    <property type="term" value="C:extracellular region"/>
    <property type="evidence" value="ECO:0007669"/>
    <property type="project" value="UniProtKB-SubCell"/>
</dbReference>
<comment type="subcellular location">
    <subcellularLocation>
        <location evidence="1">Secreted</location>
    </subcellularLocation>
</comment>
<reference evidence="9" key="1">
    <citation type="submission" date="2021-01" db="EMBL/GenBank/DDBJ databases">
        <authorList>
            <person name="Corre E."/>
            <person name="Pelletier E."/>
            <person name="Niang G."/>
            <person name="Scheremetjew M."/>
            <person name="Finn R."/>
            <person name="Kale V."/>
            <person name="Holt S."/>
            <person name="Cochrane G."/>
            <person name="Meng A."/>
            <person name="Brown T."/>
            <person name="Cohen L."/>
        </authorList>
    </citation>
    <scope>NUCLEOTIDE SEQUENCE</scope>
    <source>
        <strain evidence="9">CCMP281</strain>
    </source>
</reference>